<dbReference type="HOGENOM" id="CLU_002006_0_0_1"/>
<evidence type="ECO:0000256" key="9">
    <source>
        <dbReference type="ARBA" id="ARBA00023212"/>
    </source>
</evidence>
<sequence>MANSGIGDHPSLNLTPEEKQLFGRLFKQADTKGDGIVTGEVAVSLFPKAKLSETTLGEIWAMADTENRGFLLQEDFAKAMRLIGHFQARPTQQLTSDLTMRPCPPGYPKFEGINMAPGASFDELGSPVAPPGYPPTGIQPQNSGSVRVPPLTPDKVADYTRLFESVVPKPGGTLDGEKARMFFQRSGLPNMVLAQVWNLADTEQRSALSLSEFIIAMHLLASYRSGAITSLPTTLPPGLIEAASRRPTQAAAIPRQFSGQNAARTSSPLARQAFGPPPAAPPQPEWIIGPAEKQGFDTLFNRLDTQNLGYISGAQAVDFFSQSELPQESLAAIWDLATIRGQDQLNRDEFAVAMYLIRDQRGKAKPDLPPQLPPNLIPPSLRGQVKTAIPPPQPAGYAPPPAQAQKPPSAAEDLFGLDALSTSPTQPTQPMQQQTTGGSGSIPRPYDDPFASKGHGSPTTQNFTPSARGTTSHFKPFVPTSSFGQGLTTQNTGGSGSSSQAQSRDFRPAPVSAMDDLLGDNDESSKKISNEASELANMSNQIGILRNQMQDVQSKKSTTEADLASTNSQRRDLELRLSQFRTQYEQEVRAVKELEEQLETSRKETRRIQQDLALLEAGYQDLQAQHRSALSALENERRENASLKERMRVVNSEVAQLKPALEKLKNETRHEKGLVSINKKQLERSETERDSIKAEMEDLNRSVSEAAKVPLPDQSSSGMTSPTPSTTSAKGNPFFRKSPQQSFDNTMSPAGFQRAAAGKESPNITNIFGPSFGGTPVTSPPATSFRSEAFSTAPEPSVTSSEPGFPTPSASPHPSEAPAPPASRQITSNDLPLAVSHLDTAASSVRVETPASRYNGAETPTNAGSSSPAPATADRPSASRHDTQASTGAAIFDRAASPVASTTSDTSRGKKNDFFSSLGNSVPGSFPGDVTSPIEANKTGESALSDRSKQSGTRSDPFSFSARQDTSKSDFDSAFAGVASAKAVNRQVTGSSQGDGSIPKSKFDSEFPPIQTHDEDESDSDDDVQGFGDSFTQASPPRQTTGPKDQQKEAVGGSSFFGMQPPASELPRPDAQKSPPSYNTASGGRVGSQDFPPEFGGLLPSRENPLSSTSQEAQLPSVGTRGDALFGSSSTASKSVSAAPTSTFSTFSSSPPPKTGTPASTAGTHSEAFHSAPTHPNTERDSSSTQKSGAGFQDDFNSGFDDLPEAKDDDDDPNDDFVFGSQHHGQADDDWNPHFDSPIASKTATMQSERTPTVGQSSKASGFNDFDDFESSFKPLSQPAATSGSKTTNDDWDDMFKNIGSESNAGKNSGVAGGFGDEPLPAAPMPPAPMAPEAPEPPKLGRSITESSVNDVEDVKKLVNMGFPRQLAVNALEKYDYDFNKALEHLTKGGRA</sequence>
<dbReference type="InterPro" id="IPR000261">
    <property type="entry name" value="EH_dom"/>
</dbReference>
<dbReference type="GO" id="GO:0005509">
    <property type="term" value="F:calcium ion binding"/>
    <property type="evidence" value="ECO:0007669"/>
    <property type="project" value="InterPro"/>
</dbReference>
<evidence type="ECO:0000256" key="12">
    <source>
        <dbReference type="SAM" id="MobiDB-lite"/>
    </source>
</evidence>
<dbReference type="CDD" id="cd14270">
    <property type="entry name" value="UBA"/>
    <property type="match status" value="1"/>
</dbReference>
<evidence type="ECO:0000256" key="11">
    <source>
        <dbReference type="SAM" id="Coils"/>
    </source>
</evidence>
<feature type="compositionally biased region" description="Polar residues" evidence="12">
    <location>
        <begin position="914"/>
        <end position="923"/>
    </location>
</feature>
<dbReference type="CDD" id="cd00052">
    <property type="entry name" value="EH"/>
    <property type="match status" value="3"/>
</dbReference>
<dbReference type="GO" id="GO:0010008">
    <property type="term" value="C:endosome membrane"/>
    <property type="evidence" value="ECO:0007669"/>
    <property type="project" value="UniProtKB-SubCell"/>
</dbReference>
<feature type="compositionally biased region" description="Pro residues" evidence="12">
    <location>
        <begin position="275"/>
        <end position="284"/>
    </location>
</feature>
<feature type="compositionally biased region" description="Pro residues" evidence="12">
    <location>
        <begin position="805"/>
        <end position="821"/>
    </location>
</feature>
<evidence type="ECO:0000256" key="10">
    <source>
        <dbReference type="ARBA" id="ARBA00025194"/>
    </source>
</evidence>
<dbReference type="PANTHER" id="PTHR11216:SF170">
    <property type="entry name" value="DYNAMIN ASSOCIATED PROTEIN 160, ISOFORM D"/>
    <property type="match status" value="1"/>
</dbReference>
<dbReference type="SUPFAM" id="SSF46934">
    <property type="entry name" value="UBA-like"/>
    <property type="match status" value="1"/>
</dbReference>
<dbReference type="PANTHER" id="PTHR11216">
    <property type="entry name" value="EH DOMAIN"/>
    <property type="match status" value="1"/>
</dbReference>
<name>A0A0D2AJC9_9PEZI</name>
<dbReference type="RefSeq" id="XP_016208868.1">
    <property type="nucleotide sequence ID" value="XM_016363308.1"/>
</dbReference>
<feature type="compositionally biased region" description="Polar residues" evidence="12">
    <location>
        <begin position="738"/>
        <end position="748"/>
    </location>
</feature>
<evidence type="ECO:0000256" key="7">
    <source>
        <dbReference type="ARBA" id="ARBA00023054"/>
    </source>
</evidence>
<feature type="compositionally biased region" description="Polar residues" evidence="12">
    <location>
        <begin position="1240"/>
        <end position="1261"/>
    </location>
</feature>
<feature type="compositionally biased region" description="Low complexity" evidence="12">
    <location>
        <begin position="421"/>
        <end position="436"/>
    </location>
</feature>
<dbReference type="SUPFAM" id="SSF47473">
    <property type="entry name" value="EF-hand"/>
    <property type="match status" value="3"/>
</dbReference>
<evidence type="ECO:0000313" key="16">
    <source>
        <dbReference type="EMBL" id="KIV98998.1"/>
    </source>
</evidence>
<evidence type="ECO:0000256" key="3">
    <source>
        <dbReference type="ARBA" id="ARBA00004413"/>
    </source>
</evidence>
<evidence type="ECO:0000259" key="13">
    <source>
        <dbReference type="PROSITE" id="PS50030"/>
    </source>
</evidence>
<evidence type="ECO:0000259" key="15">
    <source>
        <dbReference type="PROSITE" id="PS50222"/>
    </source>
</evidence>
<feature type="domain" description="UBA" evidence="13">
    <location>
        <begin position="1348"/>
        <end position="1389"/>
    </location>
</feature>
<feature type="compositionally biased region" description="Polar residues" evidence="12">
    <location>
        <begin position="1104"/>
        <end position="1114"/>
    </location>
</feature>
<feature type="compositionally biased region" description="Polar residues" evidence="12">
    <location>
        <begin position="950"/>
        <end position="964"/>
    </location>
</feature>
<evidence type="ECO:0000256" key="5">
    <source>
        <dbReference type="ARBA" id="ARBA00022583"/>
    </source>
</evidence>
<feature type="compositionally biased region" description="Low complexity" evidence="12">
    <location>
        <begin position="715"/>
        <end position="728"/>
    </location>
</feature>
<dbReference type="Pfam" id="PF00627">
    <property type="entry name" value="UBA"/>
    <property type="match status" value="1"/>
</dbReference>
<dbReference type="InterPro" id="IPR015940">
    <property type="entry name" value="UBA"/>
</dbReference>
<dbReference type="InterPro" id="IPR002048">
    <property type="entry name" value="EF_hand_dom"/>
</dbReference>
<organism evidence="16 17">
    <name type="scientific">Verruconis gallopava</name>
    <dbReference type="NCBI Taxonomy" id="253628"/>
    <lineage>
        <taxon>Eukaryota</taxon>
        <taxon>Fungi</taxon>
        <taxon>Dikarya</taxon>
        <taxon>Ascomycota</taxon>
        <taxon>Pezizomycotina</taxon>
        <taxon>Dothideomycetes</taxon>
        <taxon>Pleosporomycetidae</taxon>
        <taxon>Venturiales</taxon>
        <taxon>Sympoventuriaceae</taxon>
        <taxon>Verruconis</taxon>
    </lineage>
</organism>
<feature type="compositionally biased region" description="Polar residues" evidence="12">
    <location>
        <begin position="1030"/>
        <end position="1044"/>
    </location>
</feature>
<dbReference type="VEuPathDB" id="FungiDB:PV09_09278"/>
<dbReference type="EMBL" id="KN847588">
    <property type="protein sequence ID" value="KIV98998.1"/>
    <property type="molecule type" value="Genomic_DNA"/>
</dbReference>
<evidence type="ECO:0000256" key="1">
    <source>
        <dbReference type="ARBA" id="ARBA00004125"/>
    </source>
</evidence>
<evidence type="ECO:0000256" key="2">
    <source>
        <dbReference type="ARBA" id="ARBA00004134"/>
    </source>
</evidence>
<feature type="region of interest" description="Disordered" evidence="12">
    <location>
        <begin position="980"/>
        <end position="1344"/>
    </location>
</feature>
<evidence type="ECO:0000256" key="8">
    <source>
        <dbReference type="ARBA" id="ARBA00023203"/>
    </source>
</evidence>
<gene>
    <name evidence="16" type="ORF">PV09_09278</name>
</gene>
<keyword evidence="9" id="KW-0206">Cytoskeleton</keyword>
<evidence type="ECO:0000256" key="4">
    <source>
        <dbReference type="ARBA" id="ARBA00011159"/>
    </source>
</evidence>
<dbReference type="GO" id="GO:0006897">
    <property type="term" value="P:endocytosis"/>
    <property type="evidence" value="ECO:0007669"/>
    <property type="project" value="UniProtKB-KW"/>
</dbReference>
<dbReference type="Pfam" id="PF12763">
    <property type="entry name" value="EH"/>
    <property type="match status" value="3"/>
</dbReference>
<keyword evidence="6" id="KW-0967">Endosome</keyword>
<dbReference type="InterPro" id="IPR009060">
    <property type="entry name" value="UBA-like_sf"/>
</dbReference>
<evidence type="ECO:0000256" key="6">
    <source>
        <dbReference type="ARBA" id="ARBA00022753"/>
    </source>
</evidence>
<feature type="compositionally biased region" description="Polar residues" evidence="12">
    <location>
        <begin position="776"/>
        <end position="790"/>
    </location>
</feature>
<proteinExistence type="predicted"/>
<feature type="coiled-coil region" evidence="11">
    <location>
        <begin position="535"/>
        <end position="653"/>
    </location>
</feature>
<feature type="compositionally biased region" description="Polar residues" evidence="12">
    <location>
        <begin position="858"/>
        <end position="869"/>
    </location>
</feature>
<keyword evidence="17" id="KW-1185">Reference proteome</keyword>
<evidence type="ECO:0000313" key="17">
    <source>
        <dbReference type="Proteomes" id="UP000053259"/>
    </source>
</evidence>
<dbReference type="GO" id="GO:0005886">
    <property type="term" value="C:plasma membrane"/>
    <property type="evidence" value="ECO:0007669"/>
    <property type="project" value="UniProtKB-SubCell"/>
</dbReference>
<feature type="domain" description="EH" evidence="14">
    <location>
        <begin position="292"/>
        <end position="383"/>
    </location>
</feature>
<dbReference type="PROSITE" id="PS50222">
    <property type="entry name" value="EF_HAND_2"/>
    <property type="match status" value="1"/>
</dbReference>
<feature type="region of interest" description="Disordered" evidence="12">
    <location>
        <begin position="363"/>
        <end position="525"/>
    </location>
</feature>
<dbReference type="PROSITE" id="PS50031">
    <property type="entry name" value="EH"/>
    <property type="match status" value="3"/>
</dbReference>
<dbReference type="Gene3D" id="1.10.238.10">
    <property type="entry name" value="EF-hand"/>
    <property type="match status" value="3"/>
</dbReference>
<dbReference type="Gene3D" id="1.10.8.10">
    <property type="entry name" value="DNA helicase RuvA subunit, C-terminal domain"/>
    <property type="match status" value="1"/>
</dbReference>
<dbReference type="InterPro" id="IPR011992">
    <property type="entry name" value="EF-hand-dom_pair"/>
</dbReference>
<feature type="compositionally biased region" description="Pro residues" evidence="12">
    <location>
        <begin position="367"/>
        <end position="377"/>
    </location>
</feature>
<keyword evidence="9" id="KW-0963">Cytoplasm</keyword>
<comment type="subcellular location">
    <subcellularLocation>
        <location evidence="3">Cell membrane</location>
        <topology evidence="3">Peripheral membrane protein</topology>
        <orientation evidence="3">Cytoplasmic side</orientation>
    </subcellularLocation>
    <subcellularLocation>
        <location evidence="2">Cytoplasm</location>
        <location evidence="2">Cytoskeleton</location>
        <location evidence="2">Actin patch</location>
    </subcellularLocation>
    <subcellularLocation>
        <location evidence="1">Endosome membrane</location>
        <topology evidence="1">Peripheral membrane protein</topology>
        <orientation evidence="1">Cytoplasmic side</orientation>
    </subcellularLocation>
</comment>
<dbReference type="STRING" id="253628.A0A0D2AJC9"/>
<dbReference type="PROSITE" id="PS50030">
    <property type="entry name" value="UBA"/>
    <property type="match status" value="1"/>
</dbReference>
<feature type="domain" description="EH" evidence="14">
    <location>
        <begin position="18"/>
        <end position="83"/>
    </location>
</feature>
<protein>
    <submittedName>
        <fullName evidence="16">Uncharacterized protein</fullName>
    </submittedName>
</protein>
<accession>A0A0D2AJC9</accession>
<dbReference type="SMART" id="SM00027">
    <property type="entry name" value="EH"/>
    <property type="match status" value="3"/>
</dbReference>
<dbReference type="GO" id="GO:0016197">
    <property type="term" value="P:endosomal transport"/>
    <property type="evidence" value="ECO:0007669"/>
    <property type="project" value="TreeGrafter"/>
</dbReference>
<feature type="compositionally biased region" description="Pro residues" evidence="12">
    <location>
        <begin position="389"/>
        <end position="402"/>
    </location>
</feature>
<dbReference type="SMART" id="SM00165">
    <property type="entry name" value="UBA"/>
    <property type="match status" value="1"/>
</dbReference>
<feature type="domain" description="EH" evidence="14">
    <location>
        <begin position="155"/>
        <end position="246"/>
    </location>
</feature>
<dbReference type="GeneID" id="27317251"/>
<dbReference type="OrthoDB" id="524326at2759"/>
<keyword evidence="5" id="KW-0254">Endocytosis</keyword>
<dbReference type="GO" id="GO:0030479">
    <property type="term" value="C:actin cortical patch"/>
    <property type="evidence" value="ECO:0007669"/>
    <property type="project" value="UniProtKB-SubCell"/>
</dbReference>
<feature type="region of interest" description="Disordered" evidence="12">
    <location>
        <begin position="695"/>
        <end position="968"/>
    </location>
</feature>
<feature type="compositionally biased region" description="Pro residues" evidence="12">
    <location>
        <begin position="1321"/>
        <end position="1338"/>
    </location>
</feature>
<feature type="compositionally biased region" description="Acidic residues" evidence="12">
    <location>
        <begin position="1014"/>
        <end position="1024"/>
    </location>
</feature>
<feature type="compositionally biased region" description="Polar residues" evidence="12">
    <location>
        <begin position="457"/>
        <end position="483"/>
    </location>
</feature>
<feature type="compositionally biased region" description="Low complexity" evidence="12">
    <location>
        <begin position="484"/>
        <end position="503"/>
    </location>
</feature>
<comment type="function">
    <text evidence="10">Component of the PAN1 actin cytoskeleton-regulatory complex required for the internalization of endosomes during actin-coupled endocytosis. The complex links the site of endocytosis to the cell membrane-associated actin cytoskeleton. Mediates uptake of external molecules and vacuolar degradation of plasma membrane proteins. Plays a role in the proper organization of the cell membrane-associated actin cytoskeleton and promotes its destabilization.</text>
</comment>
<reference evidence="16 17" key="1">
    <citation type="submission" date="2015-01" db="EMBL/GenBank/DDBJ databases">
        <title>The Genome Sequence of Ochroconis gallopava CBS43764.</title>
        <authorList>
            <consortium name="The Broad Institute Genomics Platform"/>
            <person name="Cuomo C."/>
            <person name="de Hoog S."/>
            <person name="Gorbushina A."/>
            <person name="Stielow B."/>
            <person name="Teixiera M."/>
            <person name="Abouelleil A."/>
            <person name="Chapman S.B."/>
            <person name="Priest M."/>
            <person name="Young S.K."/>
            <person name="Wortman J."/>
            <person name="Nusbaum C."/>
            <person name="Birren B."/>
        </authorList>
    </citation>
    <scope>NUCLEOTIDE SEQUENCE [LARGE SCALE GENOMIC DNA]</scope>
    <source>
        <strain evidence="16 17">CBS 43764</strain>
    </source>
</reference>
<evidence type="ECO:0000259" key="14">
    <source>
        <dbReference type="PROSITE" id="PS50031"/>
    </source>
</evidence>
<feature type="domain" description="EF-hand" evidence="15">
    <location>
        <begin position="51"/>
        <end position="86"/>
    </location>
</feature>
<dbReference type="InParanoid" id="A0A0D2AJC9"/>
<keyword evidence="8" id="KW-0009">Actin-binding</keyword>
<keyword evidence="7 11" id="KW-0175">Coiled coil</keyword>
<feature type="compositionally biased region" description="Low complexity" evidence="12">
    <location>
        <begin position="1128"/>
        <end position="1149"/>
    </location>
</feature>
<dbReference type="FunCoup" id="A0A0D2AJC9">
    <property type="interactions" value="292"/>
</dbReference>
<feature type="region of interest" description="Disordered" evidence="12">
    <location>
        <begin position="264"/>
        <end position="284"/>
    </location>
</feature>
<dbReference type="Proteomes" id="UP000053259">
    <property type="component" value="Unassembled WGS sequence"/>
</dbReference>
<comment type="subunit">
    <text evidence="4">Component of the PAN1 actin cytoskeleton-regulatory complex.</text>
</comment>
<dbReference type="GO" id="GO:0003779">
    <property type="term" value="F:actin binding"/>
    <property type="evidence" value="ECO:0007669"/>
    <property type="project" value="UniProtKB-KW"/>
</dbReference>
<feature type="compositionally biased region" description="Polar residues" evidence="12">
    <location>
        <begin position="986"/>
        <end position="995"/>
    </location>
</feature>